<gene>
    <name evidence="1" type="ORF">H9644_06540</name>
</gene>
<keyword evidence="2" id="KW-1185">Reference proteome</keyword>
<evidence type="ECO:0000313" key="2">
    <source>
        <dbReference type="Proteomes" id="UP000605603"/>
    </source>
</evidence>
<accession>A0ABR8TAF0</accession>
<protein>
    <submittedName>
        <fullName evidence="1">Helix-turn-helix transcriptional regulator</fullName>
    </submittedName>
</protein>
<dbReference type="Proteomes" id="UP000605603">
    <property type="component" value="Unassembled WGS sequence"/>
</dbReference>
<evidence type="ECO:0000313" key="1">
    <source>
        <dbReference type="EMBL" id="MBD7972684.1"/>
    </source>
</evidence>
<organism evidence="1 2">
    <name type="scientific">Escherichia whittamii</name>
    <dbReference type="NCBI Taxonomy" id="2762229"/>
    <lineage>
        <taxon>Bacteria</taxon>
        <taxon>Pseudomonadati</taxon>
        <taxon>Pseudomonadota</taxon>
        <taxon>Gammaproteobacteria</taxon>
        <taxon>Enterobacterales</taxon>
        <taxon>Enterobacteriaceae</taxon>
        <taxon>Escherichia</taxon>
    </lineage>
</organism>
<reference evidence="1 2" key="1">
    <citation type="submission" date="2020-08" db="EMBL/GenBank/DDBJ databases">
        <title>A Genomic Blueprint of the Chicken Gut Microbiome.</title>
        <authorList>
            <person name="Gilroy R."/>
            <person name="Ravi A."/>
            <person name="Getino M."/>
            <person name="Pursley I."/>
            <person name="Horton D.L."/>
            <person name="Alikhan N.-F."/>
            <person name="Baker D."/>
            <person name="Gharbi K."/>
            <person name="Hall N."/>
            <person name="Watson M."/>
            <person name="Adriaenssens E.M."/>
            <person name="Foster-Nyarko E."/>
            <person name="Jarju S."/>
            <person name="Secka A."/>
            <person name="Antonio M."/>
            <person name="Oren A."/>
            <person name="Chaudhuri R."/>
            <person name="La Ragione R.M."/>
            <person name="Hildebrand F."/>
            <person name="Pallen M.J."/>
        </authorList>
    </citation>
    <scope>NUCLEOTIDE SEQUENCE [LARGE SCALE GENOMIC DNA]</scope>
    <source>
        <strain evidence="1 2">Sa2BVA5</strain>
    </source>
</reference>
<comment type="caution">
    <text evidence="1">The sequence shown here is derived from an EMBL/GenBank/DDBJ whole genome shotgun (WGS) entry which is preliminary data.</text>
</comment>
<sequence length="210" mass="24555">MRLCSRYKSLTCNSCSMHCQIMPEKSPRLQYCANACFCMWPEDSSYFNRGVVEDILSKNHNARLSGYIFVDFSVSFLRLFLEHDWIDYLTSTEMGIVLVSDRNMQSLANYWRKHNSSISAIIYNDDGLDVANEKIRQLFIGRYLSFTRGNTLTQMEFTIMGHMVSGYNPYQIAEVLDMDIRSIYAYKQRIEKRMGGKINELFIRSHSVQH</sequence>
<dbReference type="InterPro" id="IPR016032">
    <property type="entry name" value="Sig_transdc_resp-reg_C-effctor"/>
</dbReference>
<proteinExistence type="predicted"/>
<dbReference type="RefSeq" id="WP_191774059.1">
    <property type="nucleotide sequence ID" value="NZ_JACSQI010000003.1"/>
</dbReference>
<dbReference type="EMBL" id="JACSQI010000003">
    <property type="protein sequence ID" value="MBD7972684.1"/>
    <property type="molecule type" value="Genomic_DNA"/>
</dbReference>
<name>A0ABR8TAF0_9ESCH</name>
<dbReference type="SUPFAM" id="SSF46894">
    <property type="entry name" value="C-terminal effector domain of the bipartite response regulators"/>
    <property type="match status" value="1"/>
</dbReference>